<evidence type="ECO:0000313" key="2">
    <source>
        <dbReference type="Proteomes" id="UP000838756"/>
    </source>
</evidence>
<reference evidence="1" key="1">
    <citation type="submission" date="2022-03" db="EMBL/GenBank/DDBJ databases">
        <authorList>
            <person name="Lindestad O."/>
        </authorList>
    </citation>
    <scope>NUCLEOTIDE SEQUENCE</scope>
</reference>
<proteinExistence type="predicted"/>
<keyword evidence="2" id="KW-1185">Reference proteome</keyword>
<dbReference type="EMBL" id="CAKXAJ010024949">
    <property type="protein sequence ID" value="CAH2233236.1"/>
    <property type="molecule type" value="Genomic_DNA"/>
</dbReference>
<comment type="caution">
    <text evidence="1">The sequence shown here is derived from an EMBL/GenBank/DDBJ whole genome shotgun (WGS) entry which is preliminary data.</text>
</comment>
<dbReference type="OrthoDB" id="414730at2759"/>
<name>A0A8S4R8Y3_9NEOP</name>
<protein>
    <submittedName>
        <fullName evidence="1">Jg20124 protein</fullName>
    </submittedName>
</protein>
<dbReference type="Proteomes" id="UP000838756">
    <property type="component" value="Unassembled WGS sequence"/>
</dbReference>
<gene>
    <name evidence="1" type="primary">jg20124</name>
    <name evidence="1" type="ORF">PAEG_LOCUS11355</name>
</gene>
<dbReference type="AlphaFoldDB" id="A0A8S4R8Y3"/>
<accession>A0A8S4R8Y3</accession>
<evidence type="ECO:0000313" key="1">
    <source>
        <dbReference type="EMBL" id="CAH2233236.1"/>
    </source>
</evidence>
<sequence length="227" mass="25224">MEGEGASRGTPGRGRYARLTEFLKSLRLSTQTDRCKDNFDDVNRALSHVSDWFTVNNLLLNAKKNKCLEFVLPNVKNVHSLTSACWNGSPVLVSAALVDPQRGGQTTLSASQVAVGSKRLRIVELGTPYKRPMSSSGRLSVDVMMMMMNVKKNYKNILINGETSQIENSTVFLGVTLDCKLKWGTHIESLVSKLSSAAYAIRKIRQLTDVEKARLVYFILLHTFAVL</sequence>
<organism evidence="1 2">
    <name type="scientific">Pararge aegeria aegeria</name>
    <dbReference type="NCBI Taxonomy" id="348720"/>
    <lineage>
        <taxon>Eukaryota</taxon>
        <taxon>Metazoa</taxon>
        <taxon>Ecdysozoa</taxon>
        <taxon>Arthropoda</taxon>
        <taxon>Hexapoda</taxon>
        <taxon>Insecta</taxon>
        <taxon>Pterygota</taxon>
        <taxon>Neoptera</taxon>
        <taxon>Endopterygota</taxon>
        <taxon>Lepidoptera</taxon>
        <taxon>Glossata</taxon>
        <taxon>Ditrysia</taxon>
        <taxon>Papilionoidea</taxon>
        <taxon>Nymphalidae</taxon>
        <taxon>Satyrinae</taxon>
        <taxon>Satyrini</taxon>
        <taxon>Parargina</taxon>
        <taxon>Pararge</taxon>
    </lineage>
</organism>